<feature type="compositionally biased region" description="Low complexity" evidence="1">
    <location>
        <begin position="49"/>
        <end position="58"/>
    </location>
</feature>
<dbReference type="Proteomes" id="UP001151532">
    <property type="component" value="Chromosome 15Z"/>
</dbReference>
<organism evidence="2 3">
    <name type="scientific">Salix purpurea</name>
    <name type="common">Purple osier willow</name>
    <dbReference type="NCBI Taxonomy" id="77065"/>
    <lineage>
        <taxon>Eukaryota</taxon>
        <taxon>Viridiplantae</taxon>
        <taxon>Streptophyta</taxon>
        <taxon>Embryophyta</taxon>
        <taxon>Tracheophyta</taxon>
        <taxon>Spermatophyta</taxon>
        <taxon>Magnoliopsida</taxon>
        <taxon>eudicotyledons</taxon>
        <taxon>Gunneridae</taxon>
        <taxon>Pentapetalae</taxon>
        <taxon>rosids</taxon>
        <taxon>fabids</taxon>
        <taxon>Malpighiales</taxon>
        <taxon>Salicaceae</taxon>
        <taxon>Saliceae</taxon>
        <taxon>Salix</taxon>
    </lineage>
</organism>
<keyword evidence="3" id="KW-1185">Reference proteome</keyword>
<evidence type="ECO:0000313" key="3">
    <source>
        <dbReference type="Proteomes" id="UP001151532"/>
    </source>
</evidence>
<feature type="region of interest" description="Disordered" evidence="1">
    <location>
        <begin position="38"/>
        <end position="71"/>
    </location>
</feature>
<reference evidence="2" key="1">
    <citation type="submission" date="2022-11" db="EMBL/GenBank/DDBJ databases">
        <authorList>
            <person name="Hyden B.L."/>
            <person name="Feng K."/>
            <person name="Yates T."/>
            <person name="Jawdy S."/>
            <person name="Smart L.B."/>
            <person name="Muchero W."/>
        </authorList>
    </citation>
    <scope>NUCLEOTIDE SEQUENCE</scope>
    <source>
        <tissue evidence="2">Shoot tip</tissue>
    </source>
</reference>
<dbReference type="AlphaFoldDB" id="A0A9Q0W3Y0"/>
<comment type="caution">
    <text evidence="2">The sequence shown here is derived from an EMBL/GenBank/DDBJ whole genome shotgun (WGS) entry which is preliminary data.</text>
</comment>
<sequence length="71" mass="8042">MTLEGFPQFQKNVLLEQRSEFLKFICSIFAYVSNEFRPSDVQSQRAPLSKQSSKPSPSHTASVPYFLLSGN</sequence>
<proteinExistence type="predicted"/>
<reference evidence="2" key="2">
    <citation type="journal article" date="2023" name="Int. J. Mol. Sci.">
        <title>De Novo Assembly and Annotation of 11 Diverse Shrub Willow (Salix) Genomes Reveals Novel Gene Organization in Sex-Linked Regions.</title>
        <authorList>
            <person name="Hyden B."/>
            <person name="Feng K."/>
            <person name="Yates T.B."/>
            <person name="Jawdy S."/>
            <person name="Cereghino C."/>
            <person name="Smart L.B."/>
            <person name="Muchero W."/>
        </authorList>
    </citation>
    <scope>NUCLEOTIDE SEQUENCE</scope>
    <source>
        <tissue evidence="2">Shoot tip</tissue>
    </source>
</reference>
<evidence type="ECO:0000256" key="1">
    <source>
        <dbReference type="SAM" id="MobiDB-lite"/>
    </source>
</evidence>
<gene>
    <name evidence="2" type="ORF">OIU79_024903</name>
</gene>
<protein>
    <submittedName>
        <fullName evidence="2">Uncharacterized protein</fullName>
    </submittedName>
</protein>
<name>A0A9Q0W3Y0_SALPP</name>
<dbReference type="EMBL" id="JAPFFK010000006">
    <property type="protein sequence ID" value="KAJ6759924.1"/>
    <property type="molecule type" value="Genomic_DNA"/>
</dbReference>
<dbReference type="OrthoDB" id="851439at2759"/>
<evidence type="ECO:0000313" key="2">
    <source>
        <dbReference type="EMBL" id="KAJ6759924.1"/>
    </source>
</evidence>
<accession>A0A9Q0W3Y0</accession>